<keyword evidence="4" id="KW-1003">Cell membrane</keyword>
<dbReference type="Pfam" id="PF02163">
    <property type="entry name" value="Peptidase_M50"/>
    <property type="match status" value="1"/>
</dbReference>
<evidence type="ECO:0000256" key="4">
    <source>
        <dbReference type="ARBA" id="ARBA00022475"/>
    </source>
</evidence>
<dbReference type="CDD" id="cd06158">
    <property type="entry name" value="S2P-M50_like_1"/>
    <property type="match status" value="1"/>
</dbReference>
<keyword evidence="11" id="KW-0482">Metalloprotease</keyword>
<comment type="similarity">
    <text evidence="3">Belongs to the peptidase M50B family.</text>
</comment>
<keyword evidence="10 13" id="KW-1133">Transmembrane helix</keyword>
<evidence type="ECO:0000256" key="1">
    <source>
        <dbReference type="ARBA" id="ARBA00001947"/>
    </source>
</evidence>
<dbReference type="InterPro" id="IPR052348">
    <property type="entry name" value="Metallopeptidase_M50B"/>
</dbReference>
<proteinExistence type="inferred from homology"/>
<dbReference type="AlphaFoldDB" id="A0A381QH97"/>
<dbReference type="GO" id="GO:0006508">
    <property type="term" value="P:proteolysis"/>
    <property type="evidence" value="ECO:0007669"/>
    <property type="project" value="UniProtKB-KW"/>
</dbReference>
<evidence type="ECO:0000256" key="2">
    <source>
        <dbReference type="ARBA" id="ARBA00004651"/>
    </source>
</evidence>
<keyword evidence="5" id="KW-0645">Protease</keyword>
<reference evidence="15" key="1">
    <citation type="submission" date="2018-05" db="EMBL/GenBank/DDBJ databases">
        <authorList>
            <person name="Lanie J.A."/>
            <person name="Ng W.-L."/>
            <person name="Kazmierczak K.M."/>
            <person name="Andrzejewski T.M."/>
            <person name="Davidsen T.M."/>
            <person name="Wayne K.J."/>
            <person name="Tettelin H."/>
            <person name="Glass J.I."/>
            <person name="Rusch D."/>
            <person name="Podicherti R."/>
            <person name="Tsui H.-C.T."/>
            <person name="Winkler M.E."/>
        </authorList>
    </citation>
    <scope>NUCLEOTIDE SEQUENCE</scope>
</reference>
<keyword evidence="8" id="KW-0378">Hydrolase</keyword>
<sequence>MLFRLPLEALVLLIPTLVFALSFHEFAHAWMAAKCGDNTAARMGRLTLNPMAHLDVIGSLMILFAGFGWAKPVPVDSRLLRNPRTDMMKVAAAGPVSNILLALAGGMTLRFLNSTGLLTEIILILIIYFTRINIALAVFNMIPIAPLDGSQIFSGYLMKHNPELAWKIQAYGPQVLFGLILFGYFTGFSIIWMVMEPFVSFFMLLFAGIAI</sequence>
<feature type="transmembrane region" description="Helical" evidence="13">
    <location>
        <begin position="90"/>
        <end position="109"/>
    </location>
</feature>
<keyword evidence="6 13" id="KW-0812">Transmembrane</keyword>
<evidence type="ECO:0000256" key="5">
    <source>
        <dbReference type="ARBA" id="ARBA00022670"/>
    </source>
</evidence>
<evidence type="ECO:0000259" key="14">
    <source>
        <dbReference type="Pfam" id="PF02163"/>
    </source>
</evidence>
<comment type="subcellular location">
    <subcellularLocation>
        <location evidence="2">Cell membrane</location>
        <topology evidence="2">Multi-pass membrane protein</topology>
    </subcellularLocation>
</comment>
<organism evidence="15">
    <name type="scientific">marine metagenome</name>
    <dbReference type="NCBI Taxonomy" id="408172"/>
    <lineage>
        <taxon>unclassified sequences</taxon>
        <taxon>metagenomes</taxon>
        <taxon>ecological metagenomes</taxon>
    </lineage>
</organism>
<feature type="transmembrane region" description="Helical" evidence="13">
    <location>
        <begin position="53"/>
        <end position="70"/>
    </location>
</feature>
<dbReference type="InterPro" id="IPR044537">
    <property type="entry name" value="Rip2-like"/>
</dbReference>
<keyword evidence="12 13" id="KW-0472">Membrane</keyword>
<evidence type="ECO:0000256" key="8">
    <source>
        <dbReference type="ARBA" id="ARBA00022801"/>
    </source>
</evidence>
<evidence type="ECO:0000256" key="11">
    <source>
        <dbReference type="ARBA" id="ARBA00023049"/>
    </source>
</evidence>
<evidence type="ECO:0000313" key="15">
    <source>
        <dbReference type="EMBL" id="SUZ78320.1"/>
    </source>
</evidence>
<dbReference type="EMBL" id="UINC01001349">
    <property type="protein sequence ID" value="SUZ78320.1"/>
    <property type="molecule type" value="Genomic_DNA"/>
</dbReference>
<accession>A0A381QH97</accession>
<feature type="domain" description="Peptidase M50" evidence="14">
    <location>
        <begin position="126"/>
        <end position="160"/>
    </location>
</feature>
<keyword evidence="9" id="KW-0862">Zinc</keyword>
<evidence type="ECO:0000256" key="6">
    <source>
        <dbReference type="ARBA" id="ARBA00022692"/>
    </source>
</evidence>
<evidence type="ECO:0000256" key="7">
    <source>
        <dbReference type="ARBA" id="ARBA00022723"/>
    </source>
</evidence>
<keyword evidence="7" id="KW-0479">Metal-binding</keyword>
<evidence type="ECO:0000256" key="12">
    <source>
        <dbReference type="ARBA" id="ARBA00023136"/>
    </source>
</evidence>
<dbReference type="InterPro" id="IPR008915">
    <property type="entry name" value="Peptidase_M50"/>
</dbReference>
<evidence type="ECO:0000256" key="9">
    <source>
        <dbReference type="ARBA" id="ARBA00022833"/>
    </source>
</evidence>
<dbReference type="GO" id="GO:0005886">
    <property type="term" value="C:plasma membrane"/>
    <property type="evidence" value="ECO:0007669"/>
    <property type="project" value="UniProtKB-SubCell"/>
</dbReference>
<name>A0A381QH97_9ZZZZ</name>
<evidence type="ECO:0000256" key="3">
    <source>
        <dbReference type="ARBA" id="ARBA00007931"/>
    </source>
</evidence>
<dbReference type="PANTHER" id="PTHR35864">
    <property type="entry name" value="ZINC METALLOPROTEASE MJ0611-RELATED"/>
    <property type="match status" value="1"/>
</dbReference>
<feature type="transmembrane region" description="Helical" evidence="13">
    <location>
        <begin position="121"/>
        <end position="143"/>
    </location>
</feature>
<gene>
    <name evidence="15" type="ORF">METZ01_LOCUS31174</name>
</gene>
<protein>
    <recommendedName>
        <fullName evidence="14">Peptidase M50 domain-containing protein</fullName>
    </recommendedName>
</protein>
<evidence type="ECO:0000256" key="13">
    <source>
        <dbReference type="SAM" id="Phobius"/>
    </source>
</evidence>
<dbReference type="PANTHER" id="PTHR35864:SF1">
    <property type="entry name" value="ZINC METALLOPROTEASE YWHC-RELATED"/>
    <property type="match status" value="1"/>
</dbReference>
<comment type="cofactor">
    <cofactor evidence="1">
        <name>Zn(2+)</name>
        <dbReference type="ChEBI" id="CHEBI:29105"/>
    </cofactor>
</comment>
<dbReference type="GO" id="GO:0046872">
    <property type="term" value="F:metal ion binding"/>
    <property type="evidence" value="ECO:0007669"/>
    <property type="project" value="UniProtKB-KW"/>
</dbReference>
<evidence type="ECO:0000256" key="10">
    <source>
        <dbReference type="ARBA" id="ARBA00022989"/>
    </source>
</evidence>
<dbReference type="GO" id="GO:0008237">
    <property type="term" value="F:metallopeptidase activity"/>
    <property type="evidence" value="ECO:0007669"/>
    <property type="project" value="UniProtKB-KW"/>
</dbReference>